<name>A0A377JLN1_9HELI</name>
<protein>
    <submittedName>
        <fullName evidence="1">Uncharacterized protein</fullName>
    </submittedName>
</protein>
<gene>
    <name evidence="1" type="ORF">NCTC12410_02016</name>
</gene>
<dbReference type="AlphaFoldDB" id="A0A377JLN1"/>
<dbReference type="Proteomes" id="UP000254841">
    <property type="component" value="Unassembled WGS sequence"/>
</dbReference>
<proteinExistence type="predicted"/>
<dbReference type="RefSeq" id="WP_258552339.1">
    <property type="nucleotide sequence ID" value="NZ_UGHV01000004.1"/>
</dbReference>
<accession>A0A377JLN1</accession>
<organism evidence="1 2">
    <name type="scientific">Helicobacter canis</name>
    <dbReference type="NCBI Taxonomy" id="29419"/>
    <lineage>
        <taxon>Bacteria</taxon>
        <taxon>Pseudomonadati</taxon>
        <taxon>Campylobacterota</taxon>
        <taxon>Epsilonproteobacteria</taxon>
        <taxon>Campylobacterales</taxon>
        <taxon>Helicobacteraceae</taxon>
        <taxon>Helicobacter</taxon>
    </lineage>
</organism>
<evidence type="ECO:0000313" key="1">
    <source>
        <dbReference type="EMBL" id="STP06477.1"/>
    </source>
</evidence>
<reference evidence="1 2" key="1">
    <citation type="submission" date="2018-06" db="EMBL/GenBank/DDBJ databases">
        <authorList>
            <consortium name="Pathogen Informatics"/>
            <person name="Doyle S."/>
        </authorList>
    </citation>
    <scope>NUCLEOTIDE SEQUENCE [LARGE SCALE GENOMIC DNA]</scope>
    <source>
        <strain evidence="1 2">NCTC12410</strain>
    </source>
</reference>
<dbReference type="EMBL" id="UGHV01000004">
    <property type="protein sequence ID" value="STP06477.1"/>
    <property type="molecule type" value="Genomic_DNA"/>
</dbReference>
<evidence type="ECO:0000313" key="2">
    <source>
        <dbReference type="Proteomes" id="UP000254841"/>
    </source>
</evidence>
<sequence length="44" mass="4808">MQEQQEQTPTLPEGAIPISQEEANELLELGLAQTQDVAIQESEA</sequence>